<proteinExistence type="predicted"/>
<accession>A0A0J9ETL6</accession>
<protein>
    <submittedName>
        <fullName evidence="1">Uncharacterized protein</fullName>
    </submittedName>
</protein>
<sequence length="128" mass="13646">IELLRVTVPEIKLSPGSSLNDHMGSYITVLAGGGGSVATAVRGAENELNADTLAGRRDDISLQGMATFTAAVREVGEDVAMRAVLLWLIDTAAFNLAFLTVMKTATAPQRHLLFIKKCQNKFSTVLQG</sequence>
<dbReference type="AlphaFoldDB" id="A0A0J9ETL6"/>
<evidence type="ECO:0000313" key="1">
    <source>
        <dbReference type="EMBL" id="KMW69387.1"/>
    </source>
</evidence>
<reference evidence="1" key="1">
    <citation type="submission" date="2010-03" db="EMBL/GenBank/DDBJ databases">
        <title>Annotation of Blastomyces dermatitidis strain ATCC 18188.</title>
        <authorList>
            <consortium name="The Broad Institute Genome Sequencing Platform"/>
            <consortium name="Broad Institute Genome Sequencing Center for Infectious Disease."/>
            <person name="Cuomo C."/>
            <person name="Klein B."/>
            <person name="Sullivan T."/>
            <person name="Heitman J."/>
            <person name="Young S."/>
            <person name="Zeng Q."/>
            <person name="Gargeya S."/>
            <person name="Alvarado L."/>
            <person name="Berlin A.M."/>
            <person name="Chapman S.B."/>
            <person name="Chen Z."/>
            <person name="Freedman E."/>
            <person name="Gellesch M."/>
            <person name="Goldberg J."/>
            <person name="Griggs A."/>
            <person name="Gujja S."/>
            <person name="Heilman E."/>
            <person name="Heiman D."/>
            <person name="Howarth C."/>
            <person name="Mehta T."/>
            <person name="Neiman D."/>
            <person name="Pearson M."/>
            <person name="Roberts A."/>
            <person name="Saif S."/>
            <person name="Shea T."/>
            <person name="Shenoy N."/>
            <person name="Sisk P."/>
            <person name="Stolte C."/>
            <person name="Sykes S."/>
            <person name="White J."/>
            <person name="Yandava C."/>
            <person name="Haas B."/>
            <person name="Nusbaum C."/>
            <person name="Birren B."/>
        </authorList>
    </citation>
    <scope>NUCLEOTIDE SEQUENCE</scope>
    <source>
        <strain evidence="1">ATCC 18188</strain>
    </source>
</reference>
<feature type="non-terminal residue" evidence="1">
    <location>
        <position position="1"/>
    </location>
</feature>
<organism evidence="1">
    <name type="scientific">Ajellomyces dermatitidis (strain ATCC 18188 / CBS 674.68)</name>
    <name type="common">Blastomyces dermatitidis</name>
    <dbReference type="NCBI Taxonomy" id="653446"/>
    <lineage>
        <taxon>Eukaryota</taxon>
        <taxon>Fungi</taxon>
        <taxon>Dikarya</taxon>
        <taxon>Ascomycota</taxon>
        <taxon>Pezizomycotina</taxon>
        <taxon>Eurotiomycetes</taxon>
        <taxon>Eurotiomycetidae</taxon>
        <taxon>Onygenales</taxon>
        <taxon>Ajellomycetaceae</taxon>
        <taxon>Blastomyces</taxon>
    </lineage>
</organism>
<dbReference type="EMBL" id="GG749904">
    <property type="protein sequence ID" value="KMW69387.1"/>
    <property type="molecule type" value="Genomic_DNA"/>
</dbReference>
<name>A0A0J9ETL6_AJEDA</name>
<gene>
    <name evidence="1" type="ORF">BDDG_13538</name>
</gene>
<dbReference type="Proteomes" id="UP000007802">
    <property type="component" value="Unassembled WGS sequence"/>
</dbReference>